<proteinExistence type="predicted"/>
<dbReference type="SMART" id="SM00388">
    <property type="entry name" value="HisKA"/>
    <property type="match status" value="1"/>
</dbReference>
<evidence type="ECO:0000313" key="18">
    <source>
        <dbReference type="Proteomes" id="UP000198558"/>
    </source>
</evidence>
<protein>
    <recommendedName>
        <fullName evidence="3">histidine kinase</fullName>
        <ecNumber evidence="3">2.7.13.3</ecNumber>
    </recommendedName>
</protein>
<dbReference type="InterPro" id="IPR036097">
    <property type="entry name" value="HisK_dim/P_sf"/>
</dbReference>
<dbReference type="Gene3D" id="1.10.287.130">
    <property type="match status" value="1"/>
</dbReference>
<evidence type="ECO:0000256" key="8">
    <source>
        <dbReference type="ARBA" id="ARBA00022741"/>
    </source>
</evidence>
<sequence length="440" mass="50626">MIKHFFNKLSIQISAIIILFGALGMTVFCFLYSYREDFFEFSQEMGIISENTEAYAINIENQLIDNNVSINDVDTIDSILGISEIYSVNLYNKADNLSITGSYATMLDNLLVGYTVYDTDAIYNGDVYHTDIELEDGTIEMYVYSYAIAKMVVPYLVFSIIIALLIFLIPTFLFIKRKVHHIENLKNDVTYLSQGDLNHPISINSNDEIGELSHQINNLRLILKDNFATEEANRKANYDLVTALSHDLRTPLTSLMGYLDIIRLKKYKNEDQYNLYLNNSIDKVNQINELANKMFEYFLVFSKEQDTELTKMSLGVIYEYIIENIGVLEGHGFIINKNLKPTNSFIRGNINLIKRIINNIFSNLLKYAENNETVHISMISDENNLKLVFKNKKKYSTNYIESNQIGLKSVQQMLKIHDGTFMIVDNEDNFTVTITIPLIK</sequence>
<evidence type="ECO:0000256" key="7">
    <source>
        <dbReference type="ARBA" id="ARBA00022692"/>
    </source>
</evidence>
<dbReference type="SUPFAM" id="SSF47384">
    <property type="entry name" value="Homodimeric domain of signal transducing histidine kinase"/>
    <property type="match status" value="1"/>
</dbReference>
<evidence type="ECO:0000256" key="1">
    <source>
        <dbReference type="ARBA" id="ARBA00000085"/>
    </source>
</evidence>
<keyword evidence="10" id="KW-0067">ATP-binding</keyword>
<gene>
    <name evidence="17" type="ORF">SAMN04489758_1167</name>
</gene>
<dbReference type="EC" id="2.7.13.3" evidence="3"/>
<evidence type="ECO:0000256" key="9">
    <source>
        <dbReference type="ARBA" id="ARBA00022777"/>
    </source>
</evidence>
<dbReference type="InterPro" id="IPR005467">
    <property type="entry name" value="His_kinase_dom"/>
</dbReference>
<dbReference type="SUPFAM" id="SSF158472">
    <property type="entry name" value="HAMP domain-like"/>
    <property type="match status" value="1"/>
</dbReference>
<feature type="domain" description="HAMP" evidence="16">
    <location>
        <begin position="176"/>
        <end position="228"/>
    </location>
</feature>
<accession>A0A1I0F437</accession>
<organism evidence="17 18">
    <name type="scientific">Thomasclavelia cocleata</name>
    <dbReference type="NCBI Taxonomy" id="69824"/>
    <lineage>
        <taxon>Bacteria</taxon>
        <taxon>Bacillati</taxon>
        <taxon>Bacillota</taxon>
        <taxon>Erysipelotrichia</taxon>
        <taxon>Erysipelotrichales</taxon>
        <taxon>Coprobacillaceae</taxon>
        <taxon>Thomasclavelia</taxon>
    </lineage>
</organism>
<dbReference type="GO" id="GO:0000155">
    <property type="term" value="F:phosphorelay sensor kinase activity"/>
    <property type="evidence" value="ECO:0007669"/>
    <property type="project" value="InterPro"/>
</dbReference>
<dbReference type="PANTHER" id="PTHR45528:SF1">
    <property type="entry name" value="SENSOR HISTIDINE KINASE CPXA"/>
    <property type="match status" value="1"/>
</dbReference>
<evidence type="ECO:0000256" key="11">
    <source>
        <dbReference type="ARBA" id="ARBA00022989"/>
    </source>
</evidence>
<evidence type="ECO:0000313" key="17">
    <source>
        <dbReference type="EMBL" id="SET52001.1"/>
    </source>
</evidence>
<evidence type="ECO:0000259" key="15">
    <source>
        <dbReference type="PROSITE" id="PS50109"/>
    </source>
</evidence>
<dbReference type="Gene3D" id="6.10.340.10">
    <property type="match status" value="1"/>
</dbReference>
<evidence type="ECO:0000256" key="10">
    <source>
        <dbReference type="ARBA" id="ARBA00022840"/>
    </source>
</evidence>
<dbReference type="CDD" id="cd00082">
    <property type="entry name" value="HisKA"/>
    <property type="match status" value="1"/>
</dbReference>
<dbReference type="PROSITE" id="PS50109">
    <property type="entry name" value="HIS_KIN"/>
    <property type="match status" value="1"/>
</dbReference>
<dbReference type="Pfam" id="PF00512">
    <property type="entry name" value="HisKA"/>
    <property type="match status" value="1"/>
</dbReference>
<comment type="catalytic activity">
    <reaction evidence="1">
        <text>ATP + protein L-histidine = ADP + protein N-phospho-L-histidine.</text>
        <dbReference type="EC" id="2.7.13.3"/>
    </reaction>
</comment>
<evidence type="ECO:0000256" key="12">
    <source>
        <dbReference type="ARBA" id="ARBA00023012"/>
    </source>
</evidence>
<dbReference type="InterPro" id="IPR036890">
    <property type="entry name" value="HATPase_C_sf"/>
</dbReference>
<evidence type="ECO:0000256" key="13">
    <source>
        <dbReference type="ARBA" id="ARBA00023136"/>
    </source>
</evidence>
<keyword evidence="18" id="KW-1185">Reference proteome</keyword>
<keyword evidence="13 14" id="KW-0472">Membrane</keyword>
<dbReference type="PANTHER" id="PTHR45528">
    <property type="entry name" value="SENSOR HISTIDINE KINASE CPXA"/>
    <property type="match status" value="1"/>
</dbReference>
<keyword evidence="7 14" id="KW-0812">Transmembrane</keyword>
<dbReference type="InterPro" id="IPR050398">
    <property type="entry name" value="HssS/ArlS-like"/>
</dbReference>
<dbReference type="Pfam" id="PF00672">
    <property type="entry name" value="HAMP"/>
    <property type="match status" value="1"/>
</dbReference>
<dbReference type="InterPro" id="IPR003661">
    <property type="entry name" value="HisK_dim/P_dom"/>
</dbReference>
<reference evidence="18" key="1">
    <citation type="submission" date="2016-10" db="EMBL/GenBank/DDBJ databases">
        <authorList>
            <person name="Varghese N."/>
            <person name="Submissions S."/>
        </authorList>
    </citation>
    <scope>NUCLEOTIDE SEQUENCE [LARGE SCALE GENOMIC DNA]</scope>
    <source>
        <strain evidence="18">DSM 1551</strain>
    </source>
</reference>
<evidence type="ECO:0000256" key="6">
    <source>
        <dbReference type="ARBA" id="ARBA00022679"/>
    </source>
</evidence>
<evidence type="ECO:0000256" key="2">
    <source>
        <dbReference type="ARBA" id="ARBA00004651"/>
    </source>
</evidence>
<keyword evidence="8" id="KW-0547">Nucleotide-binding</keyword>
<keyword evidence="4" id="KW-1003">Cell membrane</keyword>
<evidence type="ECO:0000256" key="5">
    <source>
        <dbReference type="ARBA" id="ARBA00022553"/>
    </source>
</evidence>
<feature type="domain" description="Histidine kinase" evidence="15">
    <location>
        <begin position="243"/>
        <end position="440"/>
    </location>
</feature>
<evidence type="ECO:0000256" key="3">
    <source>
        <dbReference type="ARBA" id="ARBA00012438"/>
    </source>
</evidence>
<keyword evidence="6" id="KW-0808">Transferase</keyword>
<dbReference type="EMBL" id="FOIN01000016">
    <property type="protein sequence ID" value="SET52001.1"/>
    <property type="molecule type" value="Genomic_DNA"/>
</dbReference>
<keyword evidence="9 17" id="KW-0418">Kinase</keyword>
<dbReference type="Proteomes" id="UP000198558">
    <property type="component" value="Unassembled WGS sequence"/>
</dbReference>
<dbReference type="InterPro" id="IPR003660">
    <property type="entry name" value="HAMP_dom"/>
</dbReference>
<dbReference type="SUPFAM" id="SSF55874">
    <property type="entry name" value="ATPase domain of HSP90 chaperone/DNA topoisomerase II/histidine kinase"/>
    <property type="match status" value="1"/>
</dbReference>
<evidence type="ECO:0000256" key="4">
    <source>
        <dbReference type="ARBA" id="ARBA00022475"/>
    </source>
</evidence>
<dbReference type="Gene3D" id="3.30.565.10">
    <property type="entry name" value="Histidine kinase-like ATPase, C-terminal domain"/>
    <property type="match status" value="1"/>
</dbReference>
<dbReference type="RefSeq" id="WP_092353990.1">
    <property type="nucleotide sequence ID" value="NZ_FOIN01000016.1"/>
</dbReference>
<keyword evidence="11 14" id="KW-1133">Transmembrane helix</keyword>
<name>A0A1I0F437_9FIRM</name>
<dbReference type="GO" id="GO:0005524">
    <property type="term" value="F:ATP binding"/>
    <property type="evidence" value="ECO:0007669"/>
    <property type="project" value="UniProtKB-KW"/>
</dbReference>
<dbReference type="GeneID" id="78288463"/>
<feature type="transmembrane region" description="Helical" evidence="14">
    <location>
        <begin position="152"/>
        <end position="175"/>
    </location>
</feature>
<evidence type="ECO:0000259" key="16">
    <source>
        <dbReference type="PROSITE" id="PS50885"/>
    </source>
</evidence>
<dbReference type="GO" id="GO:0005886">
    <property type="term" value="C:plasma membrane"/>
    <property type="evidence" value="ECO:0007669"/>
    <property type="project" value="UniProtKB-SubCell"/>
</dbReference>
<feature type="transmembrane region" description="Helical" evidence="14">
    <location>
        <begin position="12"/>
        <end position="34"/>
    </location>
</feature>
<keyword evidence="5" id="KW-0597">Phosphoprotein</keyword>
<evidence type="ECO:0000256" key="14">
    <source>
        <dbReference type="SAM" id="Phobius"/>
    </source>
</evidence>
<keyword evidence="12" id="KW-0902">Two-component regulatory system</keyword>
<dbReference type="PROSITE" id="PS50885">
    <property type="entry name" value="HAMP"/>
    <property type="match status" value="1"/>
</dbReference>
<comment type="subcellular location">
    <subcellularLocation>
        <location evidence="2">Cell membrane</location>
        <topology evidence="2">Multi-pass membrane protein</topology>
    </subcellularLocation>
</comment>
<dbReference type="CDD" id="cd06225">
    <property type="entry name" value="HAMP"/>
    <property type="match status" value="1"/>
</dbReference>
<dbReference type="OrthoDB" id="84942at2"/>
<dbReference type="AlphaFoldDB" id="A0A1I0F437"/>